<dbReference type="Pfam" id="PF08550">
    <property type="entry name" value="GATA_AreA"/>
    <property type="match status" value="1"/>
</dbReference>
<dbReference type="Proteomes" id="UP001497453">
    <property type="component" value="Chromosome 9"/>
</dbReference>
<dbReference type="EMBL" id="OZ037952">
    <property type="protein sequence ID" value="CAL1717377.1"/>
    <property type="molecule type" value="Genomic_DNA"/>
</dbReference>
<feature type="compositionally biased region" description="Pro residues" evidence="1">
    <location>
        <begin position="313"/>
        <end position="322"/>
    </location>
</feature>
<feature type="compositionally biased region" description="Basic and acidic residues" evidence="1">
    <location>
        <begin position="828"/>
        <end position="839"/>
    </location>
</feature>
<evidence type="ECO:0000313" key="4">
    <source>
        <dbReference type="EMBL" id="CAL1717377.1"/>
    </source>
</evidence>
<feature type="compositionally biased region" description="Acidic residues" evidence="1">
    <location>
        <begin position="534"/>
        <end position="554"/>
    </location>
</feature>
<evidence type="ECO:0000313" key="5">
    <source>
        <dbReference type="Proteomes" id="UP001497453"/>
    </source>
</evidence>
<feature type="domain" description="Nitrogen regulatory protein areA GATA-like" evidence="2">
    <location>
        <begin position="47"/>
        <end position="73"/>
    </location>
</feature>
<proteinExistence type="predicted"/>
<dbReference type="InterPro" id="IPR021711">
    <property type="entry name" value="DUF3295"/>
</dbReference>
<gene>
    <name evidence="4" type="ORF">GFSPODELE1_LOCUS11201</name>
</gene>
<feature type="compositionally biased region" description="Acidic residues" evidence="1">
    <location>
        <begin position="680"/>
        <end position="693"/>
    </location>
</feature>
<feature type="compositionally biased region" description="Polar residues" evidence="1">
    <location>
        <begin position="615"/>
        <end position="628"/>
    </location>
</feature>
<evidence type="ECO:0000259" key="3">
    <source>
        <dbReference type="Pfam" id="PF11702"/>
    </source>
</evidence>
<sequence>MIDFPHPILCVASDVVKELDGEDAVLGLWTRMFFKQAFLPPLIFHFYTVFTKCKASLTDGQRLENISWRLWYREMACHGASPHSSGSVSPADSEFRSSSPITPVSEDGPTTSCRGMLRFCLIPCFSLILCMSLGVASRESSLMVDDIPTARSWHGENLSPSAMNVTRRLSTASMPARPNTKPGAPPRAGKLIVGILPDKLIIPHRMPPSSQPKSESGTNVPNPTVVNTPQGPIAQPRPVLPAVQLPATTPPSASGSAGLFPRVVVVHPTPHPTPPATPQPTQSVTAIPVVPAPTHLLLPPVQRSAFTANQPPEQSPSIPPEPKSNATPTTSDRPKPKEDVFATIKPSDRRFYLQHSESPDRQSTGSHIPEGNDGHTDADVLEPSPSSGTSSHVKSDGIMAAGVKRALGKAHARRSKEAVRHIPARPIASRLQAQRAQAAQRRTNEVKRTTTFNIGSASSNGSKHASSLGGGQKSHAAQPDQDVPRPRPPSPLKNGNAHMVGRAGGSNPIVPPAPAPTAANRRGLVMNTSSEYETTSEDEDDSEWASDNDSPDEQEIARKREESRLREAAEEAQRQRDMFAKVPKRSYSNLNRTRSGLLSQLLNPDPNLFPPNHPYRTSYSSQDVTQLGKSGRPSAPAISTSKSTVAVPLANVVNAQVPPTSGGGPHDTRGYRPKGRPEEAELEDDSDSDEENPENAIQVSRSLAQQKLAALADPNRRRNSDRGPPPPEPPVRPNLTTVHTAPIPLGHPYNLPAPAPPMTPRTTRRQMLSTELSESLRRNLLWERQVSKINMTGGARRGGLLGSGLRPLTAVNNAQPTAGGSGNPNDRSSSRNEGEERRRAAAIARNHSWGDDYHYAGW</sequence>
<evidence type="ECO:0000259" key="2">
    <source>
        <dbReference type="Pfam" id="PF08550"/>
    </source>
</evidence>
<feature type="region of interest" description="Disordered" evidence="1">
    <location>
        <begin position="655"/>
        <end position="761"/>
    </location>
</feature>
<feature type="domain" description="DUF3295" evidence="3">
    <location>
        <begin position="738"/>
        <end position="786"/>
    </location>
</feature>
<organism evidence="4 5">
    <name type="scientific">Somion occarium</name>
    <dbReference type="NCBI Taxonomy" id="3059160"/>
    <lineage>
        <taxon>Eukaryota</taxon>
        <taxon>Fungi</taxon>
        <taxon>Dikarya</taxon>
        <taxon>Basidiomycota</taxon>
        <taxon>Agaricomycotina</taxon>
        <taxon>Agaricomycetes</taxon>
        <taxon>Polyporales</taxon>
        <taxon>Cerrenaceae</taxon>
        <taxon>Somion</taxon>
    </lineage>
</organism>
<feature type="compositionally biased region" description="Basic and acidic residues" evidence="1">
    <location>
        <begin position="555"/>
        <end position="579"/>
    </location>
</feature>
<feature type="region of interest" description="Disordered" evidence="1">
    <location>
        <begin position="306"/>
        <end position="641"/>
    </location>
</feature>
<keyword evidence="5" id="KW-1185">Reference proteome</keyword>
<dbReference type="InterPro" id="IPR053043">
    <property type="entry name" value="Ras-cAMP_regulatory"/>
</dbReference>
<feature type="compositionally biased region" description="Low complexity" evidence="1">
    <location>
        <begin position="455"/>
        <end position="467"/>
    </location>
</feature>
<evidence type="ECO:0008006" key="6">
    <source>
        <dbReference type="Google" id="ProtNLM"/>
    </source>
</evidence>
<feature type="compositionally biased region" description="Pro residues" evidence="1">
    <location>
        <begin position="723"/>
        <end position="732"/>
    </location>
</feature>
<dbReference type="InterPro" id="IPR013860">
    <property type="entry name" value="AreA_GATA"/>
</dbReference>
<dbReference type="Pfam" id="PF11702">
    <property type="entry name" value="DUF3295"/>
    <property type="match status" value="1"/>
</dbReference>
<feature type="compositionally biased region" description="Basic and acidic residues" evidence="1">
    <location>
        <begin position="332"/>
        <end position="351"/>
    </location>
</feature>
<dbReference type="PANTHER" id="PTHR28014:SF1">
    <property type="entry name" value="NEGATIVE REGULATOR OF RAS-CAMP PATHWAY"/>
    <property type="match status" value="1"/>
</dbReference>
<feature type="compositionally biased region" description="Polar residues" evidence="1">
    <location>
        <begin position="586"/>
        <end position="600"/>
    </location>
</feature>
<feature type="region of interest" description="Disordered" evidence="1">
    <location>
        <begin position="205"/>
        <end position="225"/>
    </location>
</feature>
<dbReference type="PANTHER" id="PTHR28014">
    <property type="entry name" value="NEGATIVE REGULATOR OF RAS-CAMP PATHWAY"/>
    <property type="match status" value="1"/>
</dbReference>
<reference evidence="5" key="1">
    <citation type="submission" date="2024-04" db="EMBL/GenBank/DDBJ databases">
        <authorList>
            <person name="Shaw F."/>
            <person name="Minotto A."/>
        </authorList>
    </citation>
    <scope>NUCLEOTIDE SEQUENCE [LARGE SCALE GENOMIC DNA]</scope>
</reference>
<protein>
    <recommendedName>
        <fullName evidence="6">Nitrogen regulatory protein areA GATA-like domain-containing protein</fullName>
    </recommendedName>
</protein>
<feature type="region of interest" description="Disordered" evidence="1">
    <location>
        <begin position="83"/>
        <end position="107"/>
    </location>
</feature>
<feature type="compositionally biased region" description="Low complexity" evidence="1">
    <location>
        <begin position="430"/>
        <end position="441"/>
    </location>
</feature>
<feature type="region of interest" description="Disordered" evidence="1">
    <location>
        <begin position="806"/>
        <end position="840"/>
    </location>
</feature>
<accession>A0ABP1EBI2</accession>
<evidence type="ECO:0000256" key="1">
    <source>
        <dbReference type="SAM" id="MobiDB-lite"/>
    </source>
</evidence>
<feature type="compositionally biased region" description="Basic and acidic residues" evidence="1">
    <location>
        <begin position="666"/>
        <end position="679"/>
    </location>
</feature>
<name>A0ABP1EBI2_9APHY</name>